<protein>
    <submittedName>
        <fullName evidence="1">Uncharacterized protein</fullName>
    </submittedName>
</protein>
<keyword evidence="2" id="KW-1185">Reference proteome</keyword>
<reference evidence="1 2" key="1">
    <citation type="submission" date="2020-08" db="EMBL/GenBank/DDBJ databases">
        <title>Genomic Encyclopedia of Type Strains, Phase IV (KMG-IV): sequencing the most valuable type-strain genomes for metagenomic binning, comparative biology and taxonomic classification.</title>
        <authorList>
            <person name="Goeker M."/>
        </authorList>
    </citation>
    <scope>NUCLEOTIDE SEQUENCE [LARGE SCALE GENOMIC DNA]</scope>
    <source>
        <strain evidence="1 2">YC6723</strain>
    </source>
</reference>
<comment type="caution">
    <text evidence="1">The sequence shown here is derived from an EMBL/GenBank/DDBJ whole genome shotgun (WGS) entry which is preliminary data.</text>
</comment>
<dbReference type="Proteomes" id="UP000529795">
    <property type="component" value="Unassembled WGS sequence"/>
</dbReference>
<dbReference type="EMBL" id="JACIEV010000009">
    <property type="protein sequence ID" value="MBB4155066.1"/>
    <property type="molecule type" value="Genomic_DNA"/>
</dbReference>
<organism evidence="1 2">
    <name type="scientific">Sphingomonas jinjuensis</name>
    <dbReference type="NCBI Taxonomy" id="535907"/>
    <lineage>
        <taxon>Bacteria</taxon>
        <taxon>Pseudomonadati</taxon>
        <taxon>Pseudomonadota</taxon>
        <taxon>Alphaproteobacteria</taxon>
        <taxon>Sphingomonadales</taxon>
        <taxon>Sphingomonadaceae</taxon>
        <taxon>Sphingomonas</taxon>
    </lineage>
</organism>
<name>A0A840FFU0_9SPHN</name>
<evidence type="ECO:0000313" key="2">
    <source>
        <dbReference type="Proteomes" id="UP000529795"/>
    </source>
</evidence>
<accession>A0A840FFU0</accession>
<proteinExistence type="predicted"/>
<dbReference type="AlphaFoldDB" id="A0A840FFU0"/>
<gene>
    <name evidence="1" type="ORF">GGQ80_002983</name>
</gene>
<dbReference type="RefSeq" id="WP_221364421.1">
    <property type="nucleotide sequence ID" value="NZ_JACIEV010000009.1"/>
</dbReference>
<sequence length="217" mass="24022">MFDDLKREVSERLAAMFRECSGEMIRLVSLLVVDACAAEGVDLDALADTMRPDDVWRRWLGGPPPPLTSPSIDRLGREARRYEAGTLPRLLRCGVVVREHDDPRGALGVRAGAHCLELGMTMPAAALRTRNGEAFLCLRCRLPDTVISAAYDRPLDEIVDHPVLRGSGYRVTRAKATHWGRTHLAFRAEPVAWLMPWVRDHAPISPEPGTSPARRGG</sequence>
<evidence type="ECO:0000313" key="1">
    <source>
        <dbReference type="EMBL" id="MBB4155066.1"/>
    </source>
</evidence>